<organism evidence="1 2">
    <name type="scientific">Marmota marmota marmota</name>
    <name type="common">Alpine marmot</name>
    <dbReference type="NCBI Taxonomy" id="9994"/>
    <lineage>
        <taxon>Eukaryota</taxon>
        <taxon>Metazoa</taxon>
        <taxon>Chordata</taxon>
        <taxon>Craniata</taxon>
        <taxon>Vertebrata</taxon>
        <taxon>Euteleostomi</taxon>
        <taxon>Mammalia</taxon>
        <taxon>Eutheria</taxon>
        <taxon>Euarchontoglires</taxon>
        <taxon>Glires</taxon>
        <taxon>Rodentia</taxon>
        <taxon>Sciuromorpha</taxon>
        <taxon>Sciuridae</taxon>
        <taxon>Xerinae</taxon>
        <taxon>Marmotini</taxon>
        <taxon>Marmota</taxon>
    </lineage>
</organism>
<protein>
    <recommendedName>
        <fullName evidence="3">FHA domain-containing protein</fullName>
    </recommendedName>
</protein>
<keyword evidence="2" id="KW-1185">Reference proteome</keyword>
<name>A0A8C5Z0P2_MARMA</name>
<dbReference type="Proteomes" id="UP000694407">
    <property type="component" value="Unplaced"/>
</dbReference>
<dbReference type="SUPFAM" id="SSF49879">
    <property type="entry name" value="SMAD/FHA domain"/>
    <property type="match status" value="1"/>
</dbReference>
<reference evidence="1" key="1">
    <citation type="submission" date="2025-08" db="UniProtKB">
        <authorList>
            <consortium name="Ensembl"/>
        </authorList>
    </citation>
    <scope>IDENTIFICATION</scope>
</reference>
<accession>A0A8C5Z0P2</accession>
<dbReference type="GeneTree" id="ENSGT00400000022349"/>
<dbReference type="Gene3D" id="2.60.200.20">
    <property type="match status" value="1"/>
</dbReference>
<dbReference type="Ensembl" id="ENSMMMT00000008767.1">
    <property type="protein sequence ID" value="ENSMMMP00000007691.1"/>
    <property type="gene ID" value="ENSMMMG00000006906.1"/>
</dbReference>
<sequence>MCSLGESSQAFFQSGQSWCLQWVGMNTKWLLLEGGHRVTIGRGFSVTHQLVSEIFPLMISHNHCVLKQNPEGQWTIMDSKTRLQIGRDLVSQLQFCDCSFYRDCMSAERVSHSQ</sequence>
<dbReference type="AlphaFoldDB" id="A0A8C5Z0P2"/>
<proteinExistence type="predicted"/>
<evidence type="ECO:0008006" key="3">
    <source>
        <dbReference type="Google" id="ProtNLM"/>
    </source>
</evidence>
<reference evidence="1" key="2">
    <citation type="submission" date="2025-09" db="UniProtKB">
        <authorList>
            <consortium name="Ensembl"/>
        </authorList>
    </citation>
    <scope>IDENTIFICATION</scope>
</reference>
<dbReference type="InterPro" id="IPR008984">
    <property type="entry name" value="SMAD_FHA_dom_sf"/>
</dbReference>
<evidence type="ECO:0000313" key="2">
    <source>
        <dbReference type="Proteomes" id="UP000694407"/>
    </source>
</evidence>
<evidence type="ECO:0000313" key="1">
    <source>
        <dbReference type="Ensembl" id="ENSMMMP00000007691.1"/>
    </source>
</evidence>